<dbReference type="Pfam" id="PF01055">
    <property type="entry name" value="Glyco_hydro_31_2nd"/>
    <property type="match status" value="1"/>
</dbReference>
<evidence type="ECO:0000256" key="1">
    <source>
        <dbReference type="ARBA" id="ARBA00007806"/>
    </source>
</evidence>
<keyword evidence="2 4" id="KW-0378">Hydrolase</keyword>
<sequence length="405" mass="46353">LLEYAKEISDNNMPISQLELDDMWTVSYGDYQIDKRKFSNFSEMLKKLENEYGIKRLSAWVHPFVNADSEIGKNPELLNKLFVKNRNGDVPLVWWWDCPVIPTDPQIPVGPTNPDKKEPCAYEGISTFKFDAGETTWLPHNYILFDGAYPNSYGKHYAHFASRFGSAVENRYGSGTQQTNFFTRTIDRNSYWALQSSLHGYYWNLPDMIGGNGLNHNESNISGEPPEDELYIRWTQANALLLAMQFSYPPWHSKYDKKLLDIVKNSLEIRKKWMSYLIKNVKKSVEKKVPVIRPMWWESDDNEALTIDDQFMVGSDLVVAPIIKSGQTVRNIYLPKGNWQDGNNNTNVITGPKTLKDYPSPIDVLPYFYRTNGDDSGNGGSSTFGTSMGLFSLIILLITSLYILN</sequence>
<organism evidence="8 9">
    <name type="scientific">Meloidogyne hapla</name>
    <name type="common">Root-knot nematode worm</name>
    <dbReference type="NCBI Taxonomy" id="6305"/>
    <lineage>
        <taxon>Eukaryota</taxon>
        <taxon>Metazoa</taxon>
        <taxon>Ecdysozoa</taxon>
        <taxon>Nematoda</taxon>
        <taxon>Chromadorea</taxon>
        <taxon>Rhabditida</taxon>
        <taxon>Tylenchina</taxon>
        <taxon>Tylenchomorpha</taxon>
        <taxon>Tylenchoidea</taxon>
        <taxon>Meloidogynidae</taxon>
        <taxon>Meloidogyninae</taxon>
        <taxon>Meloidogyne</taxon>
    </lineage>
</organism>
<evidence type="ECO:0000256" key="2">
    <source>
        <dbReference type="ARBA" id="ARBA00022801"/>
    </source>
</evidence>
<feature type="domain" description="Glycosyl hydrolase family 31 C-terminal" evidence="7">
    <location>
        <begin position="289"/>
        <end position="372"/>
    </location>
</feature>
<evidence type="ECO:0000256" key="3">
    <source>
        <dbReference type="ARBA" id="ARBA00023295"/>
    </source>
</evidence>
<keyword evidence="5" id="KW-0812">Transmembrane</keyword>
<dbReference type="InterPro" id="IPR013780">
    <property type="entry name" value="Glyco_hydro_b"/>
</dbReference>
<dbReference type="InterPro" id="IPR000322">
    <property type="entry name" value="Glyco_hydro_31_TIM"/>
</dbReference>
<dbReference type="GO" id="GO:0005975">
    <property type="term" value="P:carbohydrate metabolic process"/>
    <property type="evidence" value="ECO:0007669"/>
    <property type="project" value="InterPro"/>
</dbReference>
<name>A0A1I8AYX3_MELHA</name>
<protein>
    <submittedName>
        <fullName evidence="9">Glycoside hydrolase</fullName>
    </submittedName>
</protein>
<dbReference type="PANTHER" id="PTHR43053">
    <property type="entry name" value="GLYCOSIDASE FAMILY 31"/>
    <property type="match status" value="1"/>
</dbReference>
<dbReference type="CDD" id="cd06592">
    <property type="entry name" value="GH31_NET37"/>
    <property type="match status" value="1"/>
</dbReference>
<evidence type="ECO:0000313" key="9">
    <source>
        <dbReference type="WBParaSite" id="MhA1_Contig1100.frz3.gene2"/>
    </source>
</evidence>
<feature type="transmembrane region" description="Helical" evidence="5">
    <location>
        <begin position="384"/>
        <end position="404"/>
    </location>
</feature>
<dbReference type="PANTHER" id="PTHR43053:SF4">
    <property type="entry name" value="MYOGENESIS-REGULATING GLYCOSIDASE"/>
    <property type="match status" value="1"/>
</dbReference>
<keyword evidence="8" id="KW-1185">Reference proteome</keyword>
<evidence type="ECO:0000259" key="7">
    <source>
        <dbReference type="Pfam" id="PF21365"/>
    </source>
</evidence>
<dbReference type="Gene3D" id="3.20.20.80">
    <property type="entry name" value="Glycosidases"/>
    <property type="match status" value="1"/>
</dbReference>
<keyword evidence="3 4" id="KW-0326">Glycosidase</keyword>
<dbReference type="SUPFAM" id="SSF51445">
    <property type="entry name" value="(Trans)glycosidases"/>
    <property type="match status" value="1"/>
</dbReference>
<evidence type="ECO:0000313" key="8">
    <source>
        <dbReference type="Proteomes" id="UP000095281"/>
    </source>
</evidence>
<dbReference type="Pfam" id="PF21365">
    <property type="entry name" value="Glyco_hydro_31_3rd"/>
    <property type="match status" value="1"/>
</dbReference>
<dbReference type="InterPro" id="IPR048395">
    <property type="entry name" value="Glyco_hydro_31_C"/>
</dbReference>
<keyword evidence="5" id="KW-1133">Transmembrane helix</keyword>
<evidence type="ECO:0000259" key="6">
    <source>
        <dbReference type="Pfam" id="PF01055"/>
    </source>
</evidence>
<dbReference type="WBParaSite" id="MhA1_Contig1100.frz3.gene2">
    <property type="protein sequence ID" value="MhA1_Contig1100.frz3.gene2"/>
    <property type="gene ID" value="MhA1_Contig1100.frz3.gene2"/>
</dbReference>
<dbReference type="AlphaFoldDB" id="A0A1I8AYX3"/>
<dbReference type="OMA" id="RQNQARP"/>
<feature type="domain" description="Glycoside hydrolase family 31 TIM barrel" evidence="6">
    <location>
        <begin position="2"/>
        <end position="277"/>
    </location>
</feature>
<comment type="similarity">
    <text evidence="1 4">Belongs to the glycosyl hydrolase 31 family.</text>
</comment>
<dbReference type="Gene3D" id="2.60.40.1180">
    <property type="entry name" value="Golgi alpha-mannosidase II"/>
    <property type="match status" value="1"/>
</dbReference>
<evidence type="ECO:0000256" key="4">
    <source>
        <dbReference type="RuleBase" id="RU361185"/>
    </source>
</evidence>
<evidence type="ECO:0000256" key="5">
    <source>
        <dbReference type="SAM" id="Phobius"/>
    </source>
</evidence>
<dbReference type="SUPFAM" id="SSF51011">
    <property type="entry name" value="Glycosyl hydrolase domain"/>
    <property type="match status" value="1"/>
</dbReference>
<accession>A0A1I8AYX3</accession>
<proteinExistence type="inferred from homology"/>
<keyword evidence="5" id="KW-0472">Membrane</keyword>
<dbReference type="Proteomes" id="UP000095281">
    <property type="component" value="Unplaced"/>
</dbReference>
<dbReference type="InterPro" id="IPR050985">
    <property type="entry name" value="Alpha-glycosidase_related"/>
</dbReference>
<dbReference type="InterPro" id="IPR017853">
    <property type="entry name" value="GH"/>
</dbReference>
<dbReference type="GO" id="GO:0004553">
    <property type="term" value="F:hydrolase activity, hydrolyzing O-glycosyl compounds"/>
    <property type="evidence" value="ECO:0007669"/>
    <property type="project" value="InterPro"/>
</dbReference>
<reference evidence="9" key="1">
    <citation type="submission" date="2016-11" db="UniProtKB">
        <authorList>
            <consortium name="WormBaseParasite"/>
        </authorList>
    </citation>
    <scope>IDENTIFICATION</scope>
</reference>